<dbReference type="InterPro" id="IPR025447">
    <property type="entry name" value="DUF4192"/>
</dbReference>
<dbReference type="Proteomes" id="UP001499930">
    <property type="component" value="Unassembled WGS sequence"/>
</dbReference>
<evidence type="ECO:0000313" key="1">
    <source>
        <dbReference type="EMBL" id="GAA3029271.1"/>
    </source>
</evidence>
<gene>
    <name evidence="1" type="ORF">GCM10017559_64750</name>
</gene>
<name>A0ABP6L116_9ACTN</name>
<dbReference type="EMBL" id="BAAAWD010000018">
    <property type="protein sequence ID" value="GAA3029271.1"/>
    <property type="molecule type" value="Genomic_DNA"/>
</dbReference>
<organism evidence="1 2">
    <name type="scientific">Streptosporangium longisporum</name>
    <dbReference type="NCBI Taxonomy" id="46187"/>
    <lineage>
        <taxon>Bacteria</taxon>
        <taxon>Bacillati</taxon>
        <taxon>Actinomycetota</taxon>
        <taxon>Actinomycetes</taxon>
        <taxon>Streptosporangiales</taxon>
        <taxon>Streptosporangiaceae</taxon>
        <taxon>Streptosporangium</taxon>
    </lineage>
</organism>
<evidence type="ECO:0000313" key="2">
    <source>
        <dbReference type="Proteomes" id="UP001499930"/>
    </source>
</evidence>
<reference evidence="2" key="1">
    <citation type="journal article" date="2019" name="Int. J. Syst. Evol. Microbiol.">
        <title>The Global Catalogue of Microorganisms (GCM) 10K type strain sequencing project: providing services to taxonomists for standard genome sequencing and annotation.</title>
        <authorList>
            <consortium name="The Broad Institute Genomics Platform"/>
            <consortium name="The Broad Institute Genome Sequencing Center for Infectious Disease"/>
            <person name="Wu L."/>
            <person name="Ma J."/>
        </authorList>
    </citation>
    <scope>NUCLEOTIDE SEQUENCE [LARGE SCALE GENOMIC DNA]</scope>
    <source>
        <strain evidence="2">JCM 3106</strain>
    </source>
</reference>
<keyword evidence="2" id="KW-1185">Reference proteome</keyword>
<protein>
    <submittedName>
        <fullName evidence="1">DUF4192 domain-containing protein</fullName>
    </submittedName>
</protein>
<comment type="caution">
    <text evidence="1">The sequence shown here is derived from an EMBL/GenBank/DDBJ whole genome shotgun (WGS) entry which is preliminary data.</text>
</comment>
<accession>A0ABP6L116</accession>
<sequence>MLGSTEDVLGAVPYLLGFHPAESLVVIGLTGGPATSRLHLTVRWDLPLPPDGLGQVVPLFRKEGVTEVVVVGYGPGPLVTPAVDAAVALFRAGRLTVVDALRVEQGRYWSYGCSRSDCCPVDGTPYERRAGAVAAEATLQGLVALPDRQTLERSLDPVTGSERVAMREATARVTREMRDRLAACRDADGFATEFVADGMARVREAIAVHASGGRLDDDQAARLGLDLAVIRIRDEAWALITDDDHDVHLKLWHDLTRRMEPRFVPPVASLLGLVAWRRGDSALAGVALGRAHDADPGYSMANLLLHAIRTLVPPHALNDRMPSPEDLDQEMGIPKMAWLLPMAVLLDDTGGPGRGAVTAGVPAQPSARR</sequence>
<dbReference type="RefSeq" id="WP_344902782.1">
    <property type="nucleotide sequence ID" value="NZ_BAAAWD010000018.1"/>
</dbReference>
<proteinExistence type="predicted"/>
<dbReference type="Pfam" id="PF13830">
    <property type="entry name" value="DUF4192"/>
    <property type="match status" value="1"/>
</dbReference>